<protein>
    <submittedName>
        <fullName evidence="2">YlbF family regulator</fullName>
    </submittedName>
</protein>
<dbReference type="Proteomes" id="UP001206548">
    <property type="component" value="Unassembled WGS sequence"/>
</dbReference>
<dbReference type="InterPro" id="IPR016783">
    <property type="entry name" value="Biofilm_formation_YmcA"/>
</dbReference>
<organism evidence="2 3">
    <name type="scientific">Streptococcus sciuri</name>
    <dbReference type="NCBI Taxonomy" id="2973939"/>
    <lineage>
        <taxon>Bacteria</taxon>
        <taxon>Bacillati</taxon>
        <taxon>Bacillota</taxon>
        <taxon>Bacilli</taxon>
        <taxon>Lactobacillales</taxon>
        <taxon>Streptococcaceae</taxon>
        <taxon>Streptococcus</taxon>
    </lineage>
</organism>
<comment type="caution">
    <text evidence="2">The sequence shown here is derived from an EMBL/GenBank/DDBJ whole genome shotgun (WGS) entry which is preliminary data.</text>
</comment>
<dbReference type="RefSeq" id="WP_259137488.1">
    <property type="nucleotide sequence ID" value="NZ_JANUXX010000002.1"/>
</dbReference>
<evidence type="ECO:0000313" key="3">
    <source>
        <dbReference type="Proteomes" id="UP001206548"/>
    </source>
</evidence>
<dbReference type="PIRSF" id="PIRSF021287">
    <property type="entry name" value="Biofilm_formation_YmcA"/>
    <property type="match status" value="1"/>
</dbReference>
<evidence type="ECO:0000256" key="1">
    <source>
        <dbReference type="SAM" id="Coils"/>
    </source>
</evidence>
<dbReference type="InterPro" id="IPR023378">
    <property type="entry name" value="YheA/YmcA-like_dom_sf"/>
</dbReference>
<name>A0ABT2F631_9STRE</name>
<dbReference type="SUPFAM" id="SSF158622">
    <property type="entry name" value="YheA/YmcA-like"/>
    <property type="match status" value="1"/>
</dbReference>
<keyword evidence="3" id="KW-1185">Reference proteome</keyword>
<dbReference type="Pfam" id="PF06133">
    <property type="entry name" value="Com_YlbF"/>
    <property type="match status" value="1"/>
</dbReference>
<gene>
    <name evidence="2" type="ORF">NXS10_02935</name>
</gene>
<dbReference type="EMBL" id="JANUXX010000002">
    <property type="protein sequence ID" value="MCS4487928.1"/>
    <property type="molecule type" value="Genomic_DNA"/>
</dbReference>
<feature type="coiled-coil region" evidence="1">
    <location>
        <begin position="1"/>
        <end position="44"/>
    </location>
</feature>
<dbReference type="Gene3D" id="1.20.1500.10">
    <property type="entry name" value="YheA/YmcA-like"/>
    <property type="match status" value="1"/>
</dbReference>
<reference evidence="2 3" key="1">
    <citation type="journal article" date="2023" name="Int. J. Syst. Evol. Microbiol.">
        <title>Streptococcus sciuri sp. nov., Staphylococcus marylandisciuri sp. nov. and Staphylococcus americanisciuri sp. nov., isolated from faeces of eastern grey squirrel (Sciurus carolinensis).</title>
        <authorList>
            <person name="Volokhov D.V."/>
            <person name="Zagorodnyaya T.A."/>
            <person name="Furtak V.A."/>
            <person name="Nattanmai G."/>
            <person name="Randall L."/>
            <person name="Jose S."/>
            <person name="Gao Y."/>
            <person name="Eisenberg T."/>
            <person name="Delmonte P."/>
            <person name="Blom J."/>
            <person name="Mitchell K.K."/>
        </authorList>
    </citation>
    <scope>NUCLEOTIDE SEQUENCE [LARGE SCALE GENOMIC DNA]</scope>
    <source>
        <strain evidence="2 3">SQ9-PEA</strain>
    </source>
</reference>
<proteinExistence type="predicted"/>
<accession>A0ABT2F631</accession>
<sequence>MTELEKAIQHLTSQLQNHSSVLAFQKVEERLKELSELKDEVIQMKIYQQDVVLYQKIHKEKAAKQAASQADVLRQMLEDSPLVQDYRQKMQDASDLLQYVTQRLEDRINEELGNGKW</sequence>
<evidence type="ECO:0000313" key="2">
    <source>
        <dbReference type="EMBL" id="MCS4487928.1"/>
    </source>
</evidence>
<dbReference type="InterPro" id="IPR010368">
    <property type="entry name" value="Com_YlbF"/>
</dbReference>
<keyword evidence="1" id="KW-0175">Coiled coil</keyword>